<comment type="caution">
    <text evidence="6">The sequence shown here is derived from an EMBL/GenBank/DDBJ whole genome shotgun (WGS) entry which is preliminary data.</text>
</comment>
<keyword evidence="7" id="KW-1185">Reference proteome</keyword>
<feature type="transmembrane region" description="Helical" evidence="4">
    <location>
        <begin position="144"/>
        <end position="162"/>
    </location>
</feature>
<dbReference type="InterPro" id="IPR011701">
    <property type="entry name" value="MFS"/>
</dbReference>
<dbReference type="SUPFAM" id="SSF103473">
    <property type="entry name" value="MFS general substrate transporter"/>
    <property type="match status" value="1"/>
</dbReference>
<feature type="transmembrane region" description="Helical" evidence="4">
    <location>
        <begin position="21"/>
        <end position="40"/>
    </location>
</feature>
<name>A0ABU8WNE0_9BURK</name>
<feature type="transmembrane region" description="Helical" evidence="4">
    <location>
        <begin position="52"/>
        <end position="75"/>
    </location>
</feature>
<evidence type="ECO:0000256" key="3">
    <source>
        <dbReference type="ARBA" id="ARBA00023136"/>
    </source>
</evidence>
<dbReference type="Pfam" id="PF07690">
    <property type="entry name" value="MFS_1"/>
    <property type="match status" value="1"/>
</dbReference>
<feature type="transmembrane region" description="Helical" evidence="4">
    <location>
        <begin position="287"/>
        <end position="305"/>
    </location>
</feature>
<keyword evidence="2 4" id="KW-1133">Transmembrane helix</keyword>
<protein>
    <submittedName>
        <fullName evidence="6">MFS transporter</fullName>
    </submittedName>
</protein>
<dbReference type="Gene3D" id="1.20.1250.20">
    <property type="entry name" value="MFS general substrate transporter like domains"/>
    <property type="match status" value="1"/>
</dbReference>
<feature type="transmembrane region" description="Helical" evidence="4">
    <location>
        <begin position="253"/>
        <end position="275"/>
    </location>
</feature>
<evidence type="ECO:0000313" key="7">
    <source>
        <dbReference type="Proteomes" id="UP001385892"/>
    </source>
</evidence>
<dbReference type="InterPro" id="IPR036259">
    <property type="entry name" value="MFS_trans_sf"/>
</dbReference>
<feature type="transmembrane region" description="Helical" evidence="4">
    <location>
        <begin position="87"/>
        <end position="105"/>
    </location>
</feature>
<evidence type="ECO:0000313" key="6">
    <source>
        <dbReference type="EMBL" id="MEJ8848479.1"/>
    </source>
</evidence>
<keyword evidence="3 4" id="KW-0472">Membrane</keyword>
<feature type="transmembrane region" description="Helical" evidence="4">
    <location>
        <begin position="174"/>
        <end position="194"/>
    </location>
</feature>
<sequence>MSRSPASHPAPPHAPGLSPALTWLFAIACGLSVANIYYAQPLLDPIAGTLDLHAGLAGLIMTLTQLGYGLGLLLIVPLADVVENRRLIAMALIGVVLGLIGISLSDSAATFLLASFLVGSGAVATQVLVPFASHLAPEATRGKVVGNIMAGLLAGIMLARPFSSIVAAALGWRAVFAVSAVMIAVLIPVLWRVLPQRHPHASVGYMRTMGSLPVIVLRTPLLRRRGLYQGMMFSAFQTFWTAVPMLLAHTFGFGQGGIAAFALAGAAGALAAPWSGRLADRGLTRPATGWAMAAGLASFVIGALSVRFHSIAGLVLAGVLLDGAVQLCQVLNLRSLYMLAPELRGRLNGLYMTFIFLCAAVSSALAAAVYAFHGWTGVSLLGGGYVAVALVLYATEFVRREPALSPS</sequence>
<dbReference type="Proteomes" id="UP001385892">
    <property type="component" value="Unassembled WGS sequence"/>
</dbReference>
<feature type="transmembrane region" description="Helical" evidence="4">
    <location>
        <begin position="227"/>
        <end position="247"/>
    </location>
</feature>
<feature type="transmembrane region" description="Helical" evidence="4">
    <location>
        <begin position="111"/>
        <end position="132"/>
    </location>
</feature>
<feature type="domain" description="Major facilitator superfamily (MFS) profile" evidence="5">
    <location>
        <begin position="18"/>
        <end position="401"/>
    </location>
</feature>
<dbReference type="InterPro" id="IPR020846">
    <property type="entry name" value="MFS_dom"/>
</dbReference>
<feature type="transmembrane region" description="Helical" evidence="4">
    <location>
        <begin position="349"/>
        <end position="372"/>
    </location>
</feature>
<evidence type="ECO:0000256" key="4">
    <source>
        <dbReference type="SAM" id="Phobius"/>
    </source>
</evidence>
<evidence type="ECO:0000259" key="5">
    <source>
        <dbReference type="PROSITE" id="PS50850"/>
    </source>
</evidence>
<feature type="transmembrane region" description="Helical" evidence="4">
    <location>
        <begin position="378"/>
        <end position="398"/>
    </location>
</feature>
<reference evidence="6 7" key="1">
    <citation type="submission" date="2024-03" db="EMBL/GenBank/DDBJ databases">
        <title>Novel species of the genus Variovorax.</title>
        <authorList>
            <person name="Liu Q."/>
            <person name="Xin Y.-H."/>
        </authorList>
    </citation>
    <scope>NUCLEOTIDE SEQUENCE [LARGE SCALE GENOMIC DNA]</scope>
    <source>
        <strain evidence="6 7">KACC 18900</strain>
    </source>
</reference>
<proteinExistence type="predicted"/>
<accession>A0ABU8WNE0</accession>
<dbReference type="PANTHER" id="PTHR42910:SF1">
    <property type="entry name" value="MAJOR FACILITATOR SUPERFAMILY (MFS) PROFILE DOMAIN-CONTAINING PROTEIN"/>
    <property type="match status" value="1"/>
</dbReference>
<keyword evidence="1 4" id="KW-0812">Transmembrane</keyword>
<evidence type="ECO:0000256" key="2">
    <source>
        <dbReference type="ARBA" id="ARBA00022989"/>
    </source>
</evidence>
<dbReference type="RefSeq" id="WP_340343616.1">
    <property type="nucleotide sequence ID" value="NZ_JBBKZT010000008.1"/>
</dbReference>
<dbReference type="PANTHER" id="PTHR42910">
    <property type="entry name" value="TRANSPORTER SCO4007-RELATED"/>
    <property type="match status" value="1"/>
</dbReference>
<feature type="transmembrane region" description="Helical" evidence="4">
    <location>
        <begin position="311"/>
        <end position="337"/>
    </location>
</feature>
<dbReference type="PROSITE" id="PS50850">
    <property type="entry name" value="MFS"/>
    <property type="match status" value="1"/>
</dbReference>
<dbReference type="EMBL" id="JBBKZT010000008">
    <property type="protein sequence ID" value="MEJ8848479.1"/>
    <property type="molecule type" value="Genomic_DNA"/>
</dbReference>
<evidence type="ECO:0000256" key="1">
    <source>
        <dbReference type="ARBA" id="ARBA00022692"/>
    </source>
</evidence>
<gene>
    <name evidence="6" type="ORF">WKW82_17605</name>
</gene>
<organism evidence="6 7">
    <name type="scientific">Variovorax rhizosphaerae</name>
    <dbReference type="NCBI Taxonomy" id="1836200"/>
    <lineage>
        <taxon>Bacteria</taxon>
        <taxon>Pseudomonadati</taxon>
        <taxon>Pseudomonadota</taxon>
        <taxon>Betaproteobacteria</taxon>
        <taxon>Burkholderiales</taxon>
        <taxon>Comamonadaceae</taxon>
        <taxon>Variovorax</taxon>
    </lineage>
</organism>
<dbReference type="PROSITE" id="PS51257">
    <property type="entry name" value="PROKAR_LIPOPROTEIN"/>
    <property type="match status" value="1"/>
</dbReference>
<dbReference type="CDD" id="cd17324">
    <property type="entry name" value="MFS_NepI_like"/>
    <property type="match status" value="1"/>
</dbReference>